<organism evidence="2 3">
    <name type="scientific">Sarcoptes scabiei</name>
    <name type="common">Itch mite</name>
    <name type="synonym">Acarus scabiei</name>
    <dbReference type="NCBI Taxonomy" id="52283"/>
    <lineage>
        <taxon>Eukaryota</taxon>
        <taxon>Metazoa</taxon>
        <taxon>Ecdysozoa</taxon>
        <taxon>Arthropoda</taxon>
        <taxon>Chelicerata</taxon>
        <taxon>Arachnida</taxon>
        <taxon>Acari</taxon>
        <taxon>Acariformes</taxon>
        <taxon>Sarcoptiformes</taxon>
        <taxon>Astigmata</taxon>
        <taxon>Psoroptidia</taxon>
        <taxon>Sarcoptoidea</taxon>
        <taxon>Sarcoptidae</taxon>
        <taxon>Sarcoptinae</taxon>
        <taxon>Sarcoptes</taxon>
    </lineage>
</organism>
<evidence type="ECO:0000313" key="3">
    <source>
        <dbReference type="Proteomes" id="UP000616769"/>
    </source>
</evidence>
<feature type="compositionally biased region" description="Basic residues" evidence="1">
    <location>
        <begin position="79"/>
        <end position="95"/>
    </location>
</feature>
<dbReference type="Proteomes" id="UP000616769">
    <property type="component" value="Unassembled WGS sequence"/>
</dbReference>
<feature type="region of interest" description="Disordered" evidence="1">
    <location>
        <begin position="68"/>
        <end position="95"/>
    </location>
</feature>
<protein>
    <submittedName>
        <fullName evidence="2">Uncharacterized protein</fullName>
    </submittedName>
</protein>
<feature type="compositionally biased region" description="Basic and acidic residues" evidence="1">
    <location>
        <begin position="13"/>
        <end position="24"/>
    </location>
</feature>
<accession>A0A132A4X1</accession>
<sequence>MKQRRKQTKKTNKKNDYDKLNRTEKAKRRRESTKLRCQGAVFGDRLSDGWNGSRRSILKIENDSIPMIQQQCDDGEGRRSRRRKKRINLNAIRKN</sequence>
<evidence type="ECO:0000313" key="2">
    <source>
        <dbReference type="EMBL" id="KPM06021.1"/>
    </source>
</evidence>
<evidence type="ECO:0000256" key="1">
    <source>
        <dbReference type="SAM" id="MobiDB-lite"/>
    </source>
</evidence>
<reference evidence="2 3" key="1">
    <citation type="journal article" date="2015" name="Parasit. Vectors">
        <title>Draft genome of the scabies mite.</title>
        <authorList>
            <person name="Rider S.D.Jr."/>
            <person name="Morgan M.S."/>
            <person name="Arlian L.G."/>
        </authorList>
    </citation>
    <scope>NUCLEOTIDE SEQUENCE [LARGE SCALE GENOMIC DNA]</scope>
    <source>
        <strain evidence="2">Arlian Lab</strain>
    </source>
</reference>
<dbReference type="AlphaFoldDB" id="A0A132A4X1"/>
<feature type="region of interest" description="Disordered" evidence="1">
    <location>
        <begin position="1"/>
        <end position="34"/>
    </location>
</feature>
<comment type="caution">
    <text evidence="2">The sequence shown here is derived from an EMBL/GenBank/DDBJ whole genome shotgun (WGS) entry which is preliminary data.</text>
</comment>
<gene>
    <name evidence="2" type="ORF">QR98_0044940</name>
</gene>
<dbReference type="VEuPathDB" id="VectorBase:SSCA003683"/>
<feature type="compositionally biased region" description="Basic residues" evidence="1">
    <location>
        <begin position="1"/>
        <end position="12"/>
    </location>
</feature>
<name>A0A132A4X1_SARSC</name>
<dbReference type="EMBL" id="JXLN01010613">
    <property type="protein sequence ID" value="KPM06021.1"/>
    <property type="molecule type" value="Genomic_DNA"/>
</dbReference>
<proteinExistence type="predicted"/>